<dbReference type="Proteomes" id="UP001601444">
    <property type="component" value="Unassembled WGS sequence"/>
</dbReference>
<comment type="cofactor">
    <cofactor evidence="1">
        <name>FAD</name>
        <dbReference type="ChEBI" id="CHEBI:57692"/>
    </cofactor>
</comment>
<reference evidence="6 7" key="1">
    <citation type="submission" date="2024-10" db="EMBL/GenBank/DDBJ databases">
        <title>The Natural Products Discovery Center: Release of the First 8490 Sequenced Strains for Exploring Actinobacteria Biosynthetic Diversity.</title>
        <authorList>
            <person name="Kalkreuter E."/>
            <person name="Kautsar S.A."/>
            <person name="Yang D."/>
            <person name="Bader C.D."/>
            <person name="Teijaro C.N."/>
            <person name="Fluegel L."/>
            <person name="Davis C.M."/>
            <person name="Simpson J.R."/>
            <person name="Lauterbach L."/>
            <person name="Steele A.D."/>
            <person name="Gui C."/>
            <person name="Meng S."/>
            <person name="Li G."/>
            <person name="Viehrig K."/>
            <person name="Ye F."/>
            <person name="Su P."/>
            <person name="Kiefer A.F."/>
            <person name="Nichols A."/>
            <person name="Cepeda A.J."/>
            <person name="Yan W."/>
            <person name="Fan B."/>
            <person name="Jiang Y."/>
            <person name="Adhikari A."/>
            <person name="Zheng C.-J."/>
            <person name="Schuster L."/>
            <person name="Cowan T.M."/>
            <person name="Smanski M.J."/>
            <person name="Chevrette M.G."/>
            <person name="De Carvalho L.P.S."/>
            <person name="Shen B."/>
        </authorList>
    </citation>
    <scope>NUCLEOTIDE SEQUENCE [LARGE SCALE GENOMIC DNA]</scope>
    <source>
        <strain evidence="6 7">NPDC004045</strain>
    </source>
</reference>
<evidence type="ECO:0000256" key="2">
    <source>
        <dbReference type="ARBA" id="ARBA00022630"/>
    </source>
</evidence>
<organism evidence="6 7">
    <name type="scientific">Nocardia thailandica</name>
    <dbReference type="NCBI Taxonomy" id="257275"/>
    <lineage>
        <taxon>Bacteria</taxon>
        <taxon>Bacillati</taxon>
        <taxon>Actinomycetota</taxon>
        <taxon>Actinomycetes</taxon>
        <taxon>Mycobacteriales</taxon>
        <taxon>Nocardiaceae</taxon>
        <taxon>Nocardia</taxon>
    </lineage>
</organism>
<dbReference type="EMBL" id="JBIAMX010000001">
    <property type="protein sequence ID" value="MFF0541799.1"/>
    <property type="molecule type" value="Genomic_DNA"/>
</dbReference>
<evidence type="ECO:0000313" key="7">
    <source>
        <dbReference type="Proteomes" id="UP001601444"/>
    </source>
</evidence>
<dbReference type="PANTHER" id="PTHR46496">
    <property type="match status" value="1"/>
</dbReference>
<dbReference type="GO" id="GO:0004497">
    <property type="term" value="F:monooxygenase activity"/>
    <property type="evidence" value="ECO:0007669"/>
    <property type="project" value="UniProtKB-KW"/>
</dbReference>
<dbReference type="PRINTS" id="PR00420">
    <property type="entry name" value="RNGMNOXGNASE"/>
</dbReference>
<sequence length="391" mass="41287">MSSPRVIVLGAGIGGLTTAAALRAIGVEARLFEAAPALRAGGTGLGLASNAAATLRALGIDPVALGRPARTFELCTPAGRVFREIPIAAIGEELGAPTVSVDRGALTRALRAAAPEVPITFGARALGYELPETGGVVVRFADGRSERGDVLIGADGIGSVVRDRIQGTGEVNEYGYVCWLAVTEFRHPRVAPGWIGHYWGSGKRFGLIELGDGQVYWWGTANMPAAQARSWSGTREEIAATYAGWAPEIGAAIAATPRTAILSVPARDRDFDPRWGDGPVTLLGDAAHPMLTSLSQGAGSAIEDGYVLARSLAGATDPVAALRDYEHARIPRTRMLVEESRKLSRTEQWDNPLLRRGRDLVLEYAPAGLIKRINMAPMRFPVEPLTAGAIG</sequence>
<dbReference type="PANTHER" id="PTHR46496:SF1">
    <property type="entry name" value="ZEAXANTHIN EPOXIDASE, CHLOROPLASTIC"/>
    <property type="match status" value="1"/>
</dbReference>
<gene>
    <name evidence="6" type="ORF">ACFYTF_03085</name>
</gene>
<accession>A0ABW6PHD9</accession>
<feature type="domain" description="FAD-binding" evidence="5">
    <location>
        <begin position="6"/>
        <end position="339"/>
    </location>
</feature>
<evidence type="ECO:0000259" key="5">
    <source>
        <dbReference type="Pfam" id="PF01494"/>
    </source>
</evidence>
<keyword evidence="6" id="KW-0503">Monooxygenase</keyword>
<evidence type="ECO:0000256" key="4">
    <source>
        <dbReference type="ARBA" id="ARBA00023002"/>
    </source>
</evidence>
<dbReference type="RefSeq" id="WP_387698868.1">
    <property type="nucleotide sequence ID" value="NZ_JBIAMX010000001.1"/>
</dbReference>
<keyword evidence="4" id="KW-0560">Oxidoreductase</keyword>
<proteinExistence type="predicted"/>
<dbReference type="Gene3D" id="3.50.50.60">
    <property type="entry name" value="FAD/NAD(P)-binding domain"/>
    <property type="match status" value="1"/>
</dbReference>
<keyword evidence="3" id="KW-0274">FAD</keyword>
<name>A0ABW6PHD9_9NOCA</name>
<evidence type="ECO:0000313" key="6">
    <source>
        <dbReference type="EMBL" id="MFF0541799.1"/>
    </source>
</evidence>
<comment type="caution">
    <text evidence="6">The sequence shown here is derived from an EMBL/GenBank/DDBJ whole genome shotgun (WGS) entry which is preliminary data.</text>
</comment>
<dbReference type="InterPro" id="IPR036188">
    <property type="entry name" value="FAD/NAD-bd_sf"/>
</dbReference>
<dbReference type="InterPro" id="IPR002938">
    <property type="entry name" value="FAD-bd"/>
</dbReference>
<dbReference type="SUPFAM" id="SSF51905">
    <property type="entry name" value="FAD/NAD(P)-binding domain"/>
    <property type="match status" value="1"/>
</dbReference>
<dbReference type="Pfam" id="PF01494">
    <property type="entry name" value="FAD_binding_3"/>
    <property type="match status" value="1"/>
</dbReference>
<keyword evidence="2" id="KW-0285">Flavoprotein</keyword>
<evidence type="ECO:0000256" key="3">
    <source>
        <dbReference type="ARBA" id="ARBA00022827"/>
    </source>
</evidence>
<keyword evidence="7" id="KW-1185">Reference proteome</keyword>
<evidence type="ECO:0000256" key="1">
    <source>
        <dbReference type="ARBA" id="ARBA00001974"/>
    </source>
</evidence>
<protein>
    <submittedName>
        <fullName evidence="6">FAD-dependent monooxygenase</fullName>
    </submittedName>
</protein>